<reference evidence="1 2" key="1">
    <citation type="submission" date="2024-06" db="EMBL/GenBank/DDBJ databases">
        <title>Genomic Encyclopedia of Type Strains, Phase IV (KMG-IV): sequencing the most valuable type-strain genomes for metagenomic binning, comparative biology and taxonomic classification.</title>
        <authorList>
            <person name="Goeker M."/>
        </authorList>
    </citation>
    <scope>NUCLEOTIDE SEQUENCE [LARGE SCALE GENOMIC DNA]</scope>
    <source>
        <strain evidence="1 2">DSM 19730</strain>
    </source>
</reference>
<gene>
    <name evidence="1" type="ORF">ABID44_003404</name>
</gene>
<protein>
    <submittedName>
        <fullName evidence="1">DNA invertase Pin-like site-specific DNA recombinase</fullName>
    </submittedName>
</protein>
<dbReference type="Proteomes" id="UP001549143">
    <property type="component" value="Unassembled WGS sequence"/>
</dbReference>
<proteinExistence type="predicted"/>
<dbReference type="EMBL" id="JBEPMN010000018">
    <property type="protein sequence ID" value="MET3663049.1"/>
    <property type="molecule type" value="Genomic_DNA"/>
</dbReference>
<accession>A0ABV2KSH6</accession>
<evidence type="ECO:0000313" key="1">
    <source>
        <dbReference type="EMBL" id="MET3663049.1"/>
    </source>
</evidence>
<organism evidence="1 2">
    <name type="scientific">Aquamicrobium ahrensii</name>
    <dbReference type="NCBI Taxonomy" id="469551"/>
    <lineage>
        <taxon>Bacteria</taxon>
        <taxon>Pseudomonadati</taxon>
        <taxon>Pseudomonadota</taxon>
        <taxon>Alphaproteobacteria</taxon>
        <taxon>Hyphomicrobiales</taxon>
        <taxon>Phyllobacteriaceae</taxon>
        <taxon>Aquamicrobium</taxon>
    </lineage>
</organism>
<sequence>MLQISSSNVFVLSTFVASQSDEKGRDRRERIVRALEDARRRGADPSPFLAC</sequence>
<comment type="caution">
    <text evidence="1">The sequence shown here is derived from an EMBL/GenBank/DDBJ whole genome shotgun (WGS) entry which is preliminary data.</text>
</comment>
<evidence type="ECO:0000313" key="2">
    <source>
        <dbReference type="Proteomes" id="UP001549143"/>
    </source>
</evidence>
<keyword evidence="2" id="KW-1185">Reference proteome</keyword>
<name>A0ABV2KSH6_9HYPH</name>